<protein>
    <submittedName>
        <fullName evidence="2">Uncharacterized protein</fullName>
    </submittedName>
</protein>
<organism evidence="2">
    <name type="scientific">Arundo donax</name>
    <name type="common">Giant reed</name>
    <name type="synonym">Donax arundinaceus</name>
    <dbReference type="NCBI Taxonomy" id="35708"/>
    <lineage>
        <taxon>Eukaryota</taxon>
        <taxon>Viridiplantae</taxon>
        <taxon>Streptophyta</taxon>
        <taxon>Embryophyta</taxon>
        <taxon>Tracheophyta</taxon>
        <taxon>Spermatophyta</taxon>
        <taxon>Magnoliopsida</taxon>
        <taxon>Liliopsida</taxon>
        <taxon>Poales</taxon>
        <taxon>Poaceae</taxon>
        <taxon>PACMAD clade</taxon>
        <taxon>Arundinoideae</taxon>
        <taxon>Arundineae</taxon>
        <taxon>Arundo</taxon>
    </lineage>
</organism>
<evidence type="ECO:0000256" key="1">
    <source>
        <dbReference type="SAM" id="MobiDB-lite"/>
    </source>
</evidence>
<accession>A0A0A9FFS0</accession>
<proteinExistence type="predicted"/>
<dbReference type="EMBL" id="GBRH01188910">
    <property type="protein sequence ID" value="JAE08986.1"/>
    <property type="molecule type" value="Transcribed_RNA"/>
</dbReference>
<name>A0A0A9FFS0_ARUDO</name>
<reference evidence="2" key="1">
    <citation type="submission" date="2014-09" db="EMBL/GenBank/DDBJ databases">
        <authorList>
            <person name="Magalhaes I.L.F."/>
            <person name="Oliveira U."/>
            <person name="Santos F.R."/>
            <person name="Vidigal T.H.D.A."/>
            <person name="Brescovit A.D."/>
            <person name="Santos A.J."/>
        </authorList>
    </citation>
    <scope>NUCLEOTIDE SEQUENCE</scope>
    <source>
        <tissue evidence="2">Shoot tissue taken approximately 20 cm above the soil surface</tissue>
    </source>
</reference>
<reference evidence="2" key="2">
    <citation type="journal article" date="2015" name="Data Brief">
        <title>Shoot transcriptome of the giant reed, Arundo donax.</title>
        <authorList>
            <person name="Barrero R.A."/>
            <person name="Guerrero F.D."/>
            <person name="Moolhuijzen P."/>
            <person name="Goolsby J.A."/>
            <person name="Tidwell J."/>
            <person name="Bellgard S.E."/>
            <person name="Bellgard M.I."/>
        </authorList>
    </citation>
    <scope>NUCLEOTIDE SEQUENCE</scope>
    <source>
        <tissue evidence="2">Shoot tissue taken approximately 20 cm above the soil surface</tissue>
    </source>
</reference>
<dbReference type="AlphaFoldDB" id="A0A0A9FFS0"/>
<sequence>MMITYASITNKRDGRPKQADNTMNVTSRKKKEVP</sequence>
<evidence type="ECO:0000313" key="2">
    <source>
        <dbReference type="EMBL" id="JAE08986.1"/>
    </source>
</evidence>
<feature type="region of interest" description="Disordered" evidence="1">
    <location>
        <begin position="1"/>
        <end position="34"/>
    </location>
</feature>